<dbReference type="Proteomes" id="UP000002729">
    <property type="component" value="Unassembled WGS sequence"/>
</dbReference>
<feature type="chain" id="PRO_5003264255" evidence="1">
    <location>
        <begin position="25"/>
        <end position="530"/>
    </location>
</feature>
<dbReference type="RefSeq" id="XP_009032521.1">
    <property type="nucleotide sequence ID" value="XM_009034273.1"/>
</dbReference>
<dbReference type="GeneID" id="20223253"/>
<protein>
    <submittedName>
        <fullName evidence="2">Uncharacterized protein</fullName>
    </submittedName>
</protein>
<keyword evidence="3" id="KW-1185">Reference proteome</keyword>
<evidence type="ECO:0000256" key="1">
    <source>
        <dbReference type="SAM" id="SignalP"/>
    </source>
</evidence>
<sequence length="530" mass="56568">MGMAVRQGWLRIAALSLCVAPSSSTGKGPVGIFAVDATHVVITDSNFAALFAVDTRASRRVGDFFWPVDRYNRARTNTTRKQDWVSPTGVGSCAACATAWVSSNGNDEKPSFWRVDLARPLAAMAQTGTFDELASSRVVARPVDGRGVARLADAGHGPSLNASLRMVAIAPNGRDGYVAAMGYGVLVFDATDAADGGLLPVAQLRPRRGDEFELRITALSGLQFSSDDGSALLATDEASFLRLADVSRRRSRATFASVGFRAACGDRHARDVVEAGGAYYVLSGPQPVSDAKGLYRVDARGDVRCALLTSDDKANGWRDGAFGAAQFSRPHAMARLPGTSSLAITDIDNRVLRLYAFAREGQVRTVPYAQDLWGRRFRGAPAPAPPAAAVAPGLRAARRFDDARAACARGGRDLCGLGGLPRGDAAWARALWAGDPRGDANARFAAPETDYALFWTREPCASCWLRNPGECDPFDVDRPYPLNPRNYTTSTWGHGRRLAAELARDGTLAYLCLGPGERLAGLPVCCPRGD</sequence>
<dbReference type="OMA" id="HAPHREV"/>
<organism evidence="3">
    <name type="scientific">Aureococcus anophagefferens</name>
    <name type="common">Harmful bloom alga</name>
    <dbReference type="NCBI Taxonomy" id="44056"/>
    <lineage>
        <taxon>Eukaryota</taxon>
        <taxon>Sar</taxon>
        <taxon>Stramenopiles</taxon>
        <taxon>Ochrophyta</taxon>
        <taxon>Pelagophyceae</taxon>
        <taxon>Pelagomonadales</taxon>
        <taxon>Pelagomonadaceae</taxon>
        <taxon>Aureococcus</taxon>
    </lineage>
</organism>
<dbReference type="OrthoDB" id="229666at2759"/>
<keyword evidence="1" id="KW-0732">Signal</keyword>
<accession>F0XWW6</accession>
<dbReference type="SUPFAM" id="SSF63825">
    <property type="entry name" value="YWTD domain"/>
    <property type="match status" value="1"/>
</dbReference>
<gene>
    <name evidence="2" type="ORF">AURANDRAFT_60953</name>
</gene>
<reference evidence="2 3" key="1">
    <citation type="journal article" date="2011" name="Proc. Natl. Acad. Sci. U.S.A.">
        <title>Niche of harmful alga Aureococcus anophagefferens revealed through ecogenomics.</title>
        <authorList>
            <person name="Gobler C.J."/>
            <person name="Berry D.L."/>
            <person name="Dyhrman S.T."/>
            <person name="Wilhelm S.W."/>
            <person name="Salamov A."/>
            <person name="Lobanov A.V."/>
            <person name="Zhang Y."/>
            <person name="Collier J.L."/>
            <person name="Wurch L.L."/>
            <person name="Kustka A.B."/>
            <person name="Dill B.D."/>
            <person name="Shah M."/>
            <person name="VerBerkmoes N.C."/>
            <person name="Kuo A."/>
            <person name="Terry A."/>
            <person name="Pangilinan J."/>
            <person name="Lindquist E.A."/>
            <person name="Lucas S."/>
            <person name="Paulsen I.T."/>
            <person name="Hattenrath-Lehmann T.K."/>
            <person name="Talmage S.C."/>
            <person name="Walker E.A."/>
            <person name="Koch F."/>
            <person name="Burson A.M."/>
            <person name="Marcoval M.A."/>
            <person name="Tang Y.Z."/>
            <person name="Lecleir G.R."/>
            <person name="Coyne K.J."/>
            <person name="Berg G.M."/>
            <person name="Bertrand E.M."/>
            <person name="Saito M.A."/>
            <person name="Gladyshev V.N."/>
            <person name="Grigoriev I.V."/>
        </authorList>
    </citation>
    <scope>NUCLEOTIDE SEQUENCE [LARGE SCALE GENOMIC DNA]</scope>
    <source>
        <strain evidence="3">CCMP 1984</strain>
    </source>
</reference>
<dbReference type="EMBL" id="GL833120">
    <property type="protein sequence ID" value="EGB12897.1"/>
    <property type="molecule type" value="Genomic_DNA"/>
</dbReference>
<evidence type="ECO:0000313" key="3">
    <source>
        <dbReference type="Proteomes" id="UP000002729"/>
    </source>
</evidence>
<feature type="signal peptide" evidence="1">
    <location>
        <begin position="1"/>
        <end position="24"/>
    </location>
</feature>
<dbReference type="KEGG" id="aaf:AURANDRAFT_60953"/>
<proteinExistence type="predicted"/>
<dbReference type="AlphaFoldDB" id="F0XWW6"/>
<evidence type="ECO:0000313" key="2">
    <source>
        <dbReference type="EMBL" id="EGB12897.1"/>
    </source>
</evidence>
<dbReference type="InParanoid" id="F0XWW6"/>
<name>F0XWW6_AURAN</name>